<reference evidence="3" key="1">
    <citation type="journal article" date="2019" name="Int. J. Syst. Evol. Microbiol.">
        <title>The Global Catalogue of Microorganisms (GCM) 10K type strain sequencing project: providing services to taxonomists for standard genome sequencing and annotation.</title>
        <authorList>
            <consortium name="The Broad Institute Genomics Platform"/>
            <consortium name="The Broad Institute Genome Sequencing Center for Infectious Disease"/>
            <person name="Wu L."/>
            <person name="Ma J."/>
        </authorList>
    </citation>
    <scope>NUCLEOTIDE SEQUENCE [LARGE SCALE GENOMIC DNA]</scope>
    <source>
        <strain evidence="3">JCM 16703</strain>
    </source>
</reference>
<name>A0ABP7XIW9_9ACTN</name>
<sequence length="259" mass="27741">MTARICAWCRGPIPDHARRDSVTCSKRCRQARHRFTTTVGTGTPVAHGQPRRLAYADPPYPGLSARYYGTHPDYAGEVDHAALVASLTADYDAWALSTSAAALPEILALCPPGSRVAAWFHGSRPNKLARRPVSTWEPVIYGGAIAVAPGQPDASRLAARRREDALIAPARARTTDPNRVIGAKPAAFCRWVFDLLGATPADHFTDLFPGSGGVLRAWEAFAATQRDTSPPADPTRHTGATRHAAAEPQSLDLTGPVSH</sequence>
<evidence type="ECO:0008006" key="4">
    <source>
        <dbReference type="Google" id="ProtNLM"/>
    </source>
</evidence>
<dbReference type="RefSeq" id="WP_344733012.1">
    <property type="nucleotide sequence ID" value="NZ_BAAAZH010000012.1"/>
</dbReference>
<organism evidence="2 3">
    <name type="scientific">Nocardioides fonticola</name>
    <dbReference type="NCBI Taxonomy" id="450363"/>
    <lineage>
        <taxon>Bacteria</taxon>
        <taxon>Bacillati</taxon>
        <taxon>Actinomycetota</taxon>
        <taxon>Actinomycetes</taxon>
        <taxon>Propionibacteriales</taxon>
        <taxon>Nocardioidaceae</taxon>
        <taxon>Nocardioides</taxon>
    </lineage>
</organism>
<comment type="caution">
    <text evidence="2">The sequence shown here is derived from an EMBL/GenBank/DDBJ whole genome shotgun (WGS) entry which is preliminary data.</text>
</comment>
<feature type="region of interest" description="Disordered" evidence="1">
    <location>
        <begin position="224"/>
        <end position="259"/>
    </location>
</feature>
<accession>A0ABP7XIW9</accession>
<evidence type="ECO:0000313" key="3">
    <source>
        <dbReference type="Proteomes" id="UP001501495"/>
    </source>
</evidence>
<evidence type="ECO:0000313" key="2">
    <source>
        <dbReference type="EMBL" id="GAA4117465.1"/>
    </source>
</evidence>
<gene>
    <name evidence="2" type="ORF">GCM10022215_18160</name>
</gene>
<protein>
    <recommendedName>
        <fullName evidence="4">DNA adenine methylase</fullName>
    </recommendedName>
</protein>
<keyword evidence="3" id="KW-1185">Reference proteome</keyword>
<proteinExistence type="predicted"/>
<dbReference type="EMBL" id="BAAAZH010000012">
    <property type="protein sequence ID" value="GAA4117465.1"/>
    <property type="molecule type" value="Genomic_DNA"/>
</dbReference>
<dbReference type="Proteomes" id="UP001501495">
    <property type="component" value="Unassembled WGS sequence"/>
</dbReference>
<evidence type="ECO:0000256" key="1">
    <source>
        <dbReference type="SAM" id="MobiDB-lite"/>
    </source>
</evidence>